<dbReference type="EMBL" id="FAUW01000003">
    <property type="protein sequence ID" value="CUU83393.1"/>
    <property type="molecule type" value="Genomic_DNA"/>
</dbReference>
<sequence>MSEEEKKVLNLILQKLEDQEELLLLTISNLTTKKAVANFLKKTDRMIDYYIENGTFKEGIEYVTKENGKKEFIPQGIVDFKRNKNHKKDRKKVEPEKKIFHPSVQNIVQGLRIG</sequence>
<reference evidence="1 2" key="1">
    <citation type="submission" date="2015-11" db="EMBL/GenBank/DDBJ databases">
        <authorList>
            <consortium name="Pathogen Informatics"/>
        </authorList>
    </citation>
    <scope>NUCLEOTIDE SEQUENCE [LARGE SCALE GENOMIC DNA]</scope>
    <source>
        <strain evidence="1 2">006A-0191</strain>
    </source>
</reference>
<evidence type="ECO:0000313" key="1">
    <source>
        <dbReference type="EMBL" id="CUU83393.1"/>
    </source>
</evidence>
<dbReference type="Proteomes" id="UP000052257">
    <property type="component" value="Unassembled WGS sequence"/>
</dbReference>
<gene>
    <name evidence="1" type="ORF">ERS739220_01427</name>
</gene>
<organism evidence="1 2">
    <name type="scientific">Campylobacter hyointestinalis subsp. hyointestinalis</name>
    <dbReference type="NCBI Taxonomy" id="91352"/>
    <lineage>
        <taxon>Bacteria</taxon>
        <taxon>Pseudomonadati</taxon>
        <taxon>Campylobacterota</taxon>
        <taxon>Epsilonproteobacteria</taxon>
        <taxon>Campylobacterales</taxon>
        <taxon>Campylobacteraceae</taxon>
        <taxon>Campylobacter</taxon>
    </lineage>
</organism>
<protein>
    <recommendedName>
        <fullName evidence="3">DNA-binding protein</fullName>
    </recommendedName>
</protein>
<proteinExistence type="predicted"/>
<dbReference type="GeneID" id="29474353"/>
<name>A0A9W5ARL7_CAMHY</name>
<evidence type="ECO:0000313" key="2">
    <source>
        <dbReference type="Proteomes" id="UP000052257"/>
    </source>
</evidence>
<dbReference type="AlphaFoldDB" id="A0A9W5ARL7"/>
<evidence type="ECO:0008006" key="3">
    <source>
        <dbReference type="Google" id="ProtNLM"/>
    </source>
</evidence>
<comment type="caution">
    <text evidence="1">The sequence shown here is derived from an EMBL/GenBank/DDBJ whole genome shotgun (WGS) entry which is preliminary data.</text>
</comment>
<dbReference type="RefSeq" id="WP_059427506.1">
    <property type="nucleotide sequence ID" value="NZ_FAUT01000001.1"/>
</dbReference>
<accession>A0A9W5ARL7</accession>